<dbReference type="EMBL" id="JADYXP020000015">
    <property type="protein sequence ID" value="KAL0109428.1"/>
    <property type="molecule type" value="Genomic_DNA"/>
</dbReference>
<proteinExistence type="predicted"/>
<accession>A0AAW2F1M0</accession>
<organism evidence="1 2">
    <name type="scientific">Cardiocondyla obscurior</name>
    <dbReference type="NCBI Taxonomy" id="286306"/>
    <lineage>
        <taxon>Eukaryota</taxon>
        <taxon>Metazoa</taxon>
        <taxon>Ecdysozoa</taxon>
        <taxon>Arthropoda</taxon>
        <taxon>Hexapoda</taxon>
        <taxon>Insecta</taxon>
        <taxon>Pterygota</taxon>
        <taxon>Neoptera</taxon>
        <taxon>Endopterygota</taxon>
        <taxon>Hymenoptera</taxon>
        <taxon>Apocrita</taxon>
        <taxon>Aculeata</taxon>
        <taxon>Formicoidea</taxon>
        <taxon>Formicidae</taxon>
        <taxon>Myrmicinae</taxon>
        <taxon>Cardiocondyla</taxon>
    </lineage>
</organism>
<name>A0AAW2F1M0_9HYME</name>
<dbReference type="Proteomes" id="UP001430953">
    <property type="component" value="Unassembled WGS sequence"/>
</dbReference>
<comment type="caution">
    <text evidence="1">The sequence shown here is derived from an EMBL/GenBank/DDBJ whole genome shotgun (WGS) entry which is preliminary data.</text>
</comment>
<evidence type="ECO:0000313" key="1">
    <source>
        <dbReference type="EMBL" id="KAL0109428.1"/>
    </source>
</evidence>
<evidence type="ECO:0000313" key="2">
    <source>
        <dbReference type="Proteomes" id="UP001430953"/>
    </source>
</evidence>
<gene>
    <name evidence="1" type="ORF">PUN28_014477</name>
</gene>
<protein>
    <submittedName>
        <fullName evidence="1">Uncharacterized protein</fullName>
    </submittedName>
</protein>
<reference evidence="1 2" key="1">
    <citation type="submission" date="2023-03" db="EMBL/GenBank/DDBJ databases">
        <title>High recombination rates correlate with genetic variation in Cardiocondyla obscurior ants.</title>
        <authorList>
            <person name="Errbii M."/>
        </authorList>
    </citation>
    <scope>NUCLEOTIDE SEQUENCE [LARGE SCALE GENOMIC DNA]</scope>
    <source>
        <strain evidence="1">Alpha-2009</strain>
        <tissue evidence="1">Whole body</tissue>
    </source>
</reference>
<dbReference type="AlphaFoldDB" id="A0AAW2F1M0"/>
<keyword evidence="2" id="KW-1185">Reference proteome</keyword>
<sequence length="116" mass="12860">MLFAAGVARSFRRDRFICPDGYLACLAIRILHRHFGRRHAFRLVDRLITCPPCLSPRLQIARVADAARSPARHGISGCASPAISVLALNYDEVSQVGSISRATNRKKTHTTCLRFA</sequence>